<protein>
    <submittedName>
        <fullName evidence="5">Uncharacterized protein</fullName>
    </submittedName>
</protein>
<keyword evidence="2" id="KW-0812">Transmembrane</keyword>
<dbReference type="PATRIC" id="fig|1227461.3.peg.2191"/>
<comment type="caution">
    <text evidence="5">The sequence shown here is derived from an EMBL/GenBank/DDBJ whole genome shotgun (WGS) entry which is preliminary data.</text>
</comment>
<name>M0G8M7_HALPT</name>
<dbReference type="EMBL" id="AOLG01000035">
    <property type="protein sequence ID" value="ELZ68545.1"/>
    <property type="molecule type" value="Genomic_DNA"/>
</dbReference>
<dbReference type="InterPro" id="IPR058597">
    <property type="entry name" value="PrgI-like_dom"/>
</dbReference>
<proteinExistence type="predicted"/>
<dbReference type="OrthoDB" id="299650at2157"/>
<feature type="domain" description="TraC-like" evidence="4">
    <location>
        <begin position="132"/>
        <end position="340"/>
    </location>
</feature>
<feature type="region of interest" description="Disordered" evidence="1">
    <location>
        <begin position="98"/>
        <end position="122"/>
    </location>
</feature>
<keyword evidence="6" id="KW-1185">Reference proteome</keyword>
<feature type="domain" description="PrgI-like" evidence="3">
    <location>
        <begin position="24"/>
        <end position="94"/>
    </location>
</feature>
<dbReference type="AlphaFoldDB" id="M0G8M7"/>
<accession>M0G8M7</accession>
<evidence type="ECO:0000256" key="2">
    <source>
        <dbReference type="SAM" id="Phobius"/>
    </source>
</evidence>
<evidence type="ECO:0000256" key="1">
    <source>
        <dbReference type="SAM" id="MobiDB-lite"/>
    </source>
</evidence>
<feature type="transmembrane region" description="Helical" evidence="2">
    <location>
        <begin position="56"/>
        <end position="74"/>
    </location>
</feature>
<gene>
    <name evidence="5" type="ORF">C457_11091</name>
</gene>
<reference evidence="5 6" key="1">
    <citation type="journal article" date="2014" name="PLoS Genet.">
        <title>Phylogenetically driven sequencing of extremely halophilic archaea reveals strategies for static and dynamic osmo-response.</title>
        <authorList>
            <person name="Becker E.A."/>
            <person name="Seitzer P.M."/>
            <person name="Tritt A."/>
            <person name="Larsen D."/>
            <person name="Krusor M."/>
            <person name="Yao A.I."/>
            <person name="Wu D."/>
            <person name="Madern D."/>
            <person name="Eisen J.A."/>
            <person name="Darling A.E."/>
            <person name="Facciotti M.T."/>
        </authorList>
    </citation>
    <scope>NUCLEOTIDE SEQUENCE [LARGE SCALE GENOMIC DNA]</scope>
    <source>
        <strain evidence="6">DSM 18310 / JCM 13924 / TL6</strain>
    </source>
</reference>
<evidence type="ECO:0000313" key="5">
    <source>
        <dbReference type="EMBL" id="ELZ68545.1"/>
    </source>
</evidence>
<evidence type="ECO:0000259" key="3">
    <source>
        <dbReference type="Pfam" id="PF26592"/>
    </source>
</evidence>
<evidence type="ECO:0000313" key="6">
    <source>
        <dbReference type="Proteomes" id="UP000011559"/>
    </source>
</evidence>
<dbReference type="Proteomes" id="UP000011559">
    <property type="component" value="Unassembled WGS sequence"/>
</dbReference>
<sequence>MSTDSDAAARRIMDQFGEESRIPFLNVEEGDVGVLIAFPLVGLFIAGLLGIDSLSLPLIAGGLGLGAAIVYVAPDHLNAWTWAKDVYRFAKRPRRTFSAAESEDNSARNDGGLANYTPFTPDERTQDLTNVERAWPGAGAIQRSDGAMEAFIEINPGNMDFAMSDDWAGLQEAGAEFANKELDSKLKFHATTRSFPVEQLTENIEQRLSDEDVSRNPIFRELLEEYRERRPRAMRERGTQQIRFFIGVEASPLEIYDRSDDERTPAEKLTDIPVIGFLFNPFVTRREDLSEAEQRARMFETLDSKIASIESGFIQQASGWSARRLSTVELFVLTMDFWNGHEHDYDNPRRVIRDQPIIRSSRREDGFDA</sequence>
<keyword evidence="2" id="KW-1133">Transmembrane helix</keyword>
<organism evidence="5 6">
    <name type="scientific">Haloferax prahovense (strain DSM 18310 / JCM 13924 / TL6)</name>
    <dbReference type="NCBI Taxonomy" id="1227461"/>
    <lineage>
        <taxon>Archaea</taxon>
        <taxon>Methanobacteriati</taxon>
        <taxon>Methanobacteriota</taxon>
        <taxon>Stenosarchaea group</taxon>
        <taxon>Halobacteria</taxon>
        <taxon>Halobacteriales</taxon>
        <taxon>Haloferacaceae</taxon>
        <taxon>Haloferax</taxon>
    </lineage>
</organism>
<keyword evidence="2" id="KW-0472">Membrane</keyword>
<dbReference type="InterPro" id="IPR058596">
    <property type="entry name" value="TraC-like_dom"/>
</dbReference>
<feature type="transmembrane region" description="Helical" evidence="2">
    <location>
        <begin position="32"/>
        <end position="49"/>
    </location>
</feature>
<dbReference type="Pfam" id="PF26593">
    <property type="entry name" value="TraC-like"/>
    <property type="match status" value="1"/>
</dbReference>
<dbReference type="Pfam" id="PF26592">
    <property type="entry name" value="PrgI_like"/>
    <property type="match status" value="1"/>
</dbReference>
<dbReference type="RefSeq" id="WP_008094546.1">
    <property type="nucleotide sequence ID" value="NZ_AOLG01000035.1"/>
</dbReference>
<evidence type="ECO:0000259" key="4">
    <source>
        <dbReference type="Pfam" id="PF26593"/>
    </source>
</evidence>